<dbReference type="PANTHER" id="PTHR30344:SF1">
    <property type="entry name" value="6-PHOSPHOGLUCONOLACTONASE"/>
    <property type="match status" value="1"/>
</dbReference>
<comment type="caution">
    <text evidence="2">The sequence shown here is derived from an EMBL/GenBank/DDBJ whole genome shotgun (WGS) entry which is preliminary data.</text>
</comment>
<dbReference type="EC" id="3.1.1.-" evidence="2"/>
<sequence length="346" mass="37460">MNYSGYIGTYTKGKSEGIYSFTLDTERKKFVDLRAVASLGNPTYLAISSNNDCLYSVVKKGSEGGIAAFAIDASGALNLLGQNLRTGSSPCYVSVDRENTCILDGNYHEGAASFYKPDQSLGVQLKAELKHKGSGADPGRQEAAHIHFAAFTPDERFAVTVDLGLDALTTYRLAETGWVEQSELKFAPGTGPRHLVFHPNAPYAYVMTELSSEVIAMHFDSTSGHFTIIQVVSALPADFKGHSQGAAIKISADGRFVYASNRGHNSIAVLQVDEGSGKLALIEHVDTTGDWPRDFEIDPSGRFLIVANQNSGDLVLFERDPVSGHLRILDSKVLVPDPVCITFLHR</sequence>
<dbReference type="InterPro" id="IPR015943">
    <property type="entry name" value="WD40/YVTN_repeat-like_dom_sf"/>
</dbReference>
<keyword evidence="2" id="KW-0378">Hydrolase</keyword>
<reference evidence="3" key="1">
    <citation type="journal article" date="2019" name="Int. J. Syst. Evol. Microbiol.">
        <title>The Global Catalogue of Microorganisms (GCM) 10K type strain sequencing project: providing services to taxonomists for standard genome sequencing and annotation.</title>
        <authorList>
            <consortium name="The Broad Institute Genomics Platform"/>
            <consortium name="The Broad Institute Genome Sequencing Center for Infectious Disease"/>
            <person name="Wu L."/>
            <person name="Ma J."/>
        </authorList>
    </citation>
    <scope>NUCLEOTIDE SEQUENCE [LARGE SCALE GENOMIC DNA]</scope>
    <source>
        <strain evidence="3">TISTR 2466</strain>
    </source>
</reference>
<organism evidence="2 3">
    <name type="scientific">Sporolactobacillus shoreicorticis</name>
    <dbReference type="NCBI Taxonomy" id="1923877"/>
    <lineage>
        <taxon>Bacteria</taxon>
        <taxon>Bacillati</taxon>
        <taxon>Bacillota</taxon>
        <taxon>Bacilli</taxon>
        <taxon>Bacillales</taxon>
        <taxon>Sporolactobacillaceae</taxon>
        <taxon>Sporolactobacillus</taxon>
    </lineage>
</organism>
<evidence type="ECO:0000313" key="3">
    <source>
        <dbReference type="Proteomes" id="UP001597399"/>
    </source>
</evidence>
<dbReference type="EMBL" id="JBHUMQ010000029">
    <property type="protein sequence ID" value="MFD2694643.1"/>
    <property type="molecule type" value="Genomic_DNA"/>
</dbReference>
<dbReference type="PANTHER" id="PTHR30344">
    <property type="entry name" value="6-PHOSPHOGLUCONOLACTONASE-RELATED"/>
    <property type="match status" value="1"/>
</dbReference>
<name>A0ABW5S5G0_9BACL</name>
<dbReference type="Gene3D" id="2.130.10.10">
    <property type="entry name" value="YVTN repeat-like/Quinoprotein amine dehydrogenase"/>
    <property type="match status" value="1"/>
</dbReference>
<proteinExistence type="inferred from homology"/>
<dbReference type="Pfam" id="PF10282">
    <property type="entry name" value="Lactonase"/>
    <property type="match status" value="1"/>
</dbReference>
<evidence type="ECO:0000256" key="1">
    <source>
        <dbReference type="ARBA" id="ARBA00005564"/>
    </source>
</evidence>
<evidence type="ECO:0000313" key="2">
    <source>
        <dbReference type="EMBL" id="MFD2694643.1"/>
    </source>
</evidence>
<dbReference type="InterPro" id="IPR050282">
    <property type="entry name" value="Cycloisomerase_2"/>
</dbReference>
<dbReference type="GO" id="GO:0016787">
    <property type="term" value="F:hydrolase activity"/>
    <property type="evidence" value="ECO:0007669"/>
    <property type="project" value="UniProtKB-KW"/>
</dbReference>
<dbReference type="RefSeq" id="WP_253065252.1">
    <property type="nucleotide sequence ID" value="NZ_JAMXWM010000040.1"/>
</dbReference>
<protein>
    <submittedName>
        <fullName evidence="2">Lactonase family protein</fullName>
        <ecNumber evidence="2">3.1.1.-</ecNumber>
    </submittedName>
</protein>
<dbReference type="InterPro" id="IPR019405">
    <property type="entry name" value="Lactonase_7-beta_prop"/>
</dbReference>
<gene>
    <name evidence="2" type="ORF">ACFSUE_13565</name>
</gene>
<dbReference type="InterPro" id="IPR011048">
    <property type="entry name" value="Haem_d1_sf"/>
</dbReference>
<keyword evidence="3" id="KW-1185">Reference proteome</keyword>
<comment type="similarity">
    <text evidence="1">Belongs to the cycloisomerase 2 family.</text>
</comment>
<accession>A0ABW5S5G0</accession>
<dbReference type="SUPFAM" id="SSF51004">
    <property type="entry name" value="C-terminal (heme d1) domain of cytochrome cd1-nitrite reductase"/>
    <property type="match status" value="1"/>
</dbReference>
<dbReference type="Proteomes" id="UP001597399">
    <property type="component" value="Unassembled WGS sequence"/>
</dbReference>